<dbReference type="RefSeq" id="WP_148967728.1">
    <property type="nucleotide sequence ID" value="NZ_JBNIKW010000001.1"/>
</dbReference>
<dbReference type="EMBL" id="VTEZ01000001">
    <property type="protein sequence ID" value="TYS88428.1"/>
    <property type="molecule type" value="Genomic_DNA"/>
</dbReference>
<sequence length="340" mass="38750">MKSDKIKLTSAEIATLWSAYMNDTMAHCILEYFWVHARDSEIRPLVGYARTLTKTHIEKMTHIFNDEGLVKPIGFTIEKDVKLHAPRLYSDEFMLTFLELMSKSGLLAYSGFIAMSSRKDIRTYFIERLHETTKLFDACTDAALIKGLIVKAPYIEYPTRNDFVDNKSYFNGFSFFNKERSLNAIEISYLFMNIKTNVLGSKLALSFAQTSPREDVQKWMLRGSDISKKHIEVFSKKLLDNNIQSPMSSDVAITNETTPPFSDKLALFLMTFLSAFGMGNYSTAAAASQRSDLVFNYERLSVEIGQYAKDGANLMIKNEWLEEPPGTIDKEKLSKSKDPE</sequence>
<reference evidence="1 2" key="1">
    <citation type="submission" date="2019-08" db="EMBL/GenBank/DDBJ databases">
        <title>Bacillus genomes from the desert of Cuatro Cienegas, Coahuila.</title>
        <authorList>
            <person name="Olmedo-Alvarez G."/>
        </authorList>
    </citation>
    <scope>NUCLEOTIDE SEQUENCE [LARGE SCALE GENOMIC DNA]</scope>
    <source>
        <strain evidence="1 2">CH87b_3T</strain>
    </source>
</reference>
<dbReference type="InterPro" id="IPR021617">
    <property type="entry name" value="DUF3231"/>
</dbReference>
<accession>A0A5D4UMP2</accession>
<name>A0A5D4UMP2_9BACI</name>
<evidence type="ECO:0000313" key="2">
    <source>
        <dbReference type="Proteomes" id="UP000324269"/>
    </source>
</evidence>
<dbReference type="Gene3D" id="1.20.1260.10">
    <property type="match status" value="2"/>
</dbReference>
<proteinExistence type="predicted"/>
<organism evidence="1 2">
    <name type="scientific">Rossellomorea aquimaris</name>
    <dbReference type="NCBI Taxonomy" id="189382"/>
    <lineage>
        <taxon>Bacteria</taxon>
        <taxon>Bacillati</taxon>
        <taxon>Bacillota</taxon>
        <taxon>Bacilli</taxon>
        <taxon>Bacillales</taxon>
        <taxon>Bacillaceae</taxon>
        <taxon>Rossellomorea</taxon>
    </lineage>
</organism>
<dbReference type="OrthoDB" id="1675670at2"/>
<dbReference type="Pfam" id="PF11553">
    <property type="entry name" value="DUF3231"/>
    <property type="match status" value="2"/>
</dbReference>
<dbReference type="InterPro" id="IPR012347">
    <property type="entry name" value="Ferritin-like"/>
</dbReference>
<evidence type="ECO:0000313" key="1">
    <source>
        <dbReference type="EMBL" id="TYS88428.1"/>
    </source>
</evidence>
<protein>
    <submittedName>
        <fullName evidence="1">DUF3231 family protein</fullName>
    </submittedName>
</protein>
<dbReference type="AlphaFoldDB" id="A0A5D4UMP2"/>
<dbReference type="Proteomes" id="UP000324269">
    <property type="component" value="Unassembled WGS sequence"/>
</dbReference>
<gene>
    <name evidence="1" type="ORF">FZC85_03075</name>
</gene>
<comment type="caution">
    <text evidence="1">The sequence shown here is derived from an EMBL/GenBank/DDBJ whole genome shotgun (WGS) entry which is preliminary data.</text>
</comment>